<gene>
    <name evidence="2" type="ORF">R3P38DRAFT_2812170</name>
</gene>
<keyword evidence="3" id="KW-1185">Reference proteome</keyword>
<evidence type="ECO:0000256" key="1">
    <source>
        <dbReference type="SAM" id="MobiDB-lite"/>
    </source>
</evidence>
<evidence type="ECO:0000313" key="2">
    <source>
        <dbReference type="EMBL" id="KAK6974255.1"/>
    </source>
</evidence>
<dbReference type="InterPro" id="IPR041078">
    <property type="entry name" value="Plavaka"/>
</dbReference>
<dbReference type="EMBL" id="JAWWNJ010000186">
    <property type="protein sequence ID" value="KAK6974255.1"/>
    <property type="molecule type" value="Genomic_DNA"/>
</dbReference>
<dbReference type="Proteomes" id="UP001362999">
    <property type="component" value="Unassembled WGS sequence"/>
</dbReference>
<comment type="caution">
    <text evidence="2">The sequence shown here is derived from an EMBL/GenBank/DDBJ whole genome shotgun (WGS) entry which is preliminary data.</text>
</comment>
<proteinExistence type="predicted"/>
<feature type="region of interest" description="Disordered" evidence="1">
    <location>
        <begin position="16"/>
        <end position="60"/>
    </location>
</feature>
<name>A0AAV9Z7I2_9AGAR</name>
<dbReference type="Pfam" id="PF18759">
    <property type="entry name" value="Plavaka"/>
    <property type="match status" value="1"/>
</dbReference>
<protein>
    <submittedName>
        <fullName evidence="2">Uncharacterized protein</fullName>
    </submittedName>
</protein>
<reference evidence="2 3" key="1">
    <citation type="journal article" date="2024" name="J Genomics">
        <title>Draft genome sequencing and assembly of Favolaschia claudopus CIRM-BRFM 2984 isolated from oak limbs.</title>
        <authorList>
            <person name="Navarro D."/>
            <person name="Drula E."/>
            <person name="Chaduli D."/>
            <person name="Cazenave R."/>
            <person name="Ahrendt S."/>
            <person name="Wang J."/>
            <person name="Lipzen A."/>
            <person name="Daum C."/>
            <person name="Barry K."/>
            <person name="Grigoriev I.V."/>
            <person name="Favel A."/>
            <person name="Rosso M.N."/>
            <person name="Martin F."/>
        </authorList>
    </citation>
    <scope>NUCLEOTIDE SEQUENCE [LARGE SCALE GENOMIC DNA]</scope>
    <source>
        <strain evidence="2 3">CIRM-BRFM 2984</strain>
    </source>
</reference>
<evidence type="ECO:0000313" key="3">
    <source>
        <dbReference type="Proteomes" id="UP001362999"/>
    </source>
</evidence>
<sequence length="224" mass="25009">MNLLISKLAGWGAVEPRNGGKDEKVRGNGNGIDGSGPKSQGRITLGRRQGSDTEREDTTAEWSLNSLDGKEAAYFAACRAALANYPCPKCLVSKVDLHRITGGFRLRTSKTMKAVVVKAFSSRTKKEKEDLLKSYGLHGIMHFLWEYRFSDPYLAYLYDTLHSDNLGGWGHHLWPLLLEVLESLKQKGPLAETTFFLALFNCYLQMTPLFTAYERISVAESLLA</sequence>
<organism evidence="2 3">
    <name type="scientific">Favolaschia claudopus</name>
    <dbReference type="NCBI Taxonomy" id="2862362"/>
    <lineage>
        <taxon>Eukaryota</taxon>
        <taxon>Fungi</taxon>
        <taxon>Dikarya</taxon>
        <taxon>Basidiomycota</taxon>
        <taxon>Agaricomycotina</taxon>
        <taxon>Agaricomycetes</taxon>
        <taxon>Agaricomycetidae</taxon>
        <taxon>Agaricales</taxon>
        <taxon>Marasmiineae</taxon>
        <taxon>Mycenaceae</taxon>
        <taxon>Favolaschia</taxon>
    </lineage>
</organism>
<feature type="compositionally biased region" description="Basic and acidic residues" evidence="1">
    <location>
        <begin position="49"/>
        <end position="58"/>
    </location>
</feature>
<dbReference type="AlphaFoldDB" id="A0AAV9Z7I2"/>
<accession>A0AAV9Z7I2</accession>